<dbReference type="EMBL" id="CP111014">
    <property type="protein sequence ID" value="WAQ99826.1"/>
    <property type="molecule type" value="Genomic_DNA"/>
</dbReference>
<evidence type="ECO:0000313" key="3">
    <source>
        <dbReference type="Proteomes" id="UP001164746"/>
    </source>
</evidence>
<dbReference type="Proteomes" id="UP001164746">
    <property type="component" value="Chromosome 3"/>
</dbReference>
<feature type="region of interest" description="Disordered" evidence="1">
    <location>
        <begin position="34"/>
        <end position="54"/>
    </location>
</feature>
<sequence length="86" mass="9736">MTFNAPYLPITMLGNGSHYVTYLLNESFSNTAGWNSSQNENNTDDYNSNTQDHNTNNIYYDQKIHESFLSSIHRHSATFIVCVAPG</sequence>
<name>A0ABY7DQ32_MYAAR</name>
<reference evidence="2" key="1">
    <citation type="submission" date="2022-11" db="EMBL/GenBank/DDBJ databases">
        <title>Centuries of genome instability and evolution in soft-shell clam transmissible cancer (bioRxiv).</title>
        <authorList>
            <person name="Hart S.F.M."/>
            <person name="Yonemitsu M.A."/>
            <person name="Giersch R.M."/>
            <person name="Beal B.F."/>
            <person name="Arriagada G."/>
            <person name="Davis B.W."/>
            <person name="Ostrander E.A."/>
            <person name="Goff S.P."/>
            <person name="Metzger M.J."/>
        </authorList>
    </citation>
    <scope>NUCLEOTIDE SEQUENCE</scope>
    <source>
        <strain evidence="2">MELC-2E11</strain>
        <tissue evidence="2">Siphon/mantle</tissue>
    </source>
</reference>
<evidence type="ECO:0000313" key="2">
    <source>
        <dbReference type="EMBL" id="WAQ99826.1"/>
    </source>
</evidence>
<gene>
    <name evidence="2" type="ORF">MAR_024199</name>
</gene>
<evidence type="ECO:0000256" key="1">
    <source>
        <dbReference type="SAM" id="MobiDB-lite"/>
    </source>
</evidence>
<organism evidence="2 3">
    <name type="scientific">Mya arenaria</name>
    <name type="common">Soft-shell clam</name>
    <dbReference type="NCBI Taxonomy" id="6604"/>
    <lineage>
        <taxon>Eukaryota</taxon>
        <taxon>Metazoa</taxon>
        <taxon>Spiralia</taxon>
        <taxon>Lophotrochozoa</taxon>
        <taxon>Mollusca</taxon>
        <taxon>Bivalvia</taxon>
        <taxon>Autobranchia</taxon>
        <taxon>Heteroconchia</taxon>
        <taxon>Euheterodonta</taxon>
        <taxon>Imparidentia</taxon>
        <taxon>Neoheterodontei</taxon>
        <taxon>Myida</taxon>
        <taxon>Myoidea</taxon>
        <taxon>Myidae</taxon>
        <taxon>Mya</taxon>
    </lineage>
</organism>
<protein>
    <submittedName>
        <fullName evidence="2">Uncharacterized protein</fullName>
    </submittedName>
</protein>
<accession>A0ABY7DQ32</accession>
<proteinExistence type="predicted"/>
<keyword evidence="3" id="KW-1185">Reference proteome</keyword>